<evidence type="ECO:0000313" key="5">
    <source>
        <dbReference type="Proteomes" id="UP000240739"/>
    </source>
</evidence>
<feature type="domain" description="IrrE N-terminal-like" evidence="2">
    <location>
        <begin position="174"/>
        <end position="224"/>
    </location>
</feature>
<proteinExistence type="predicted"/>
<dbReference type="AlphaFoldDB" id="A0A2T4ULY5"/>
<dbReference type="Proteomes" id="UP000240739">
    <property type="component" value="Unassembled WGS sequence"/>
</dbReference>
<sequence>MSTSTKQRPSKETEEERQARRETDRQRAQEAVEALRSSEGWQRWLGLRRHFHRYSLSNQLLIALQMPEASRVAGFRAWLRLGYCVAKGERAIRVWVPMPPSKAQLKEWMEAGAPANEKPRVRFRLGPVFDRSQVVPLPPPAEPVPLDPPIIEPEGDSLGWAFPRLCALAGELGCGVVIERMPDGTGGCFMPELRVISLNEANSVNHQVKTMVHELGHALMRWSIEKGEVELTYSQEELVVESVAYTVCGSIGLDTSDYSIPFLTSWSERTPMEVVERCAAWVDQIAKRIEDCVGDPPGSPLVPIPGA</sequence>
<feature type="compositionally biased region" description="Basic and acidic residues" evidence="1">
    <location>
        <begin position="9"/>
        <end position="28"/>
    </location>
</feature>
<dbReference type="Pfam" id="PF06114">
    <property type="entry name" value="Peptidase_M78"/>
    <property type="match status" value="1"/>
</dbReference>
<organism evidence="4 5">
    <name type="scientific">Paraconexibacter algicola</name>
    <dbReference type="NCBI Taxonomy" id="2133960"/>
    <lineage>
        <taxon>Bacteria</taxon>
        <taxon>Bacillati</taxon>
        <taxon>Actinomycetota</taxon>
        <taxon>Thermoleophilia</taxon>
        <taxon>Solirubrobacterales</taxon>
        <taxon>Paraconexibacteraceae</taxon>
        <taxon>Paraconexibacter</taxon>
    </lineage>
</organism>
<reference evidence="4 5" key="1">
    <citation type="submission" date="2018-03" db="EMBL/GenBank/DDBJ databases">
        <title>Aquarubrobacter algicola gen. nov., sp. nov., a novel actinobacterium isolated from shallow eutrophic lake during the end of cyanobacterial harmful algal blooms.</title>
        <authorList>
            <person name="Chun S.J."/>
        </authorList>
    </citation>
    <scope>NUCLEOTIDE SEQUENCE [LARGE SCALE GENOMIC DNA]</scope>
    <source>
        <strain evidence="4 5">Seoho-28</strain>
    </source>
</reference>
<name>A0A2T4ULY5_9ACTN</name>
<accession>A0A2T4ULY5</accession>
<feature type="region of interest" description="Disordered" evidence="1">
    <location>
        <begin position="1"/>
        <end position="28"/>
    </location>
</feature>
<protein>
    <recommendedName>
        <fullName evidence="6">ImmA/IrrE family metallo-endopeptidase</fullName>
    </recommendedName>
</protein>
<evidence type="ECO:0008006" key="6">
    <source>
        <dbReference type="Google" id="ProtNLM"/>
    </source>
</evidence>
<dbReference type="Pfam" id="PF08401">
    <property type="entry name" value="ArdcN"/>
    <property type="match status" value="1"/>
</dbReference>
<dbReference type="RefSeq" id="WP_107568912.1">
    <property type="nucleotide sequence ID" value="NZ_PYYB01000001.1"/>
</dbReference>
<evidence type="ECO:0000259" key="3">
    <source>
        <dbReference type="Pfam" id="PF08401"/>
    </source>
</evidence>
<comment type="caution">
    <text evidence="4">The sequence shown here is derived from an EMBL/GenBank/DDBJ whole genome shotgun (WGS) entry which is preliminary data.</text>
</comment>
<feature type="domain" description="N-terminal" evidence="3">
    <location>
        <begin position="50"/>
        <end position="107"/>
    </location>
</feature>
<dbReference type="InterPro" id="IPR013610">
    <property type="entry name" value="ArdC_N"/>
</dbReference>
<evidence type="ECO:0000256" key="1">
    <source>
        <dbReference type="SAM" id="MobiDB-lite"/>
    </source>
</evidence>
<evidence type="ECO:0000259" key="2">
    <source>
        <dbReference type="Pfam" id="PF06114"/>
    </source>
</evidence>
<gene>
    <name evidence="4" type="ORF">C7Y72_11770</name>
</gene>
<dbReference type="GO" id="GO:0003697">
    <property type="term" value="F:single-stranded DNA binding"/>
    <property type="evidence" value="ECO:0007669"/>
    <property type="project" value="InterPro"/>
</dbReference>
<dbReference type="EMBL" id="PYYB01000001">
    <property type="protein sequence ID" value="PTL60267.1"/>
    <property type="molecule type" value="Genomic_DNA"/>
</dbReference>
<dbReference type="OrthoDB" id="7605626at2"/>
<keyword evidence="5" id="KW-1185">Reference proteome</keyword>
<evidence type="ECO:0000313" key="4">
    <source>
        <dbReference type="EMBL" id="PTL60267.1"/>
    </source>
</evidence>
<dbReference type="InterPro" id="IPR010359">
    <property type="entry name" value="IrrE_HExxH"/>
</dbReference>
<dbReference type="Gene3D" id="1.10.10.2910">
    <property type="match status" value="1"/>
</dbReference>